<dbReference type="EMBL" id="JBHTKN010000007">
    <property type="protein sequence ID" value="MFD1042873.1"/>
    <property type="molecule type" value="Genomic_DNA"/>
</dbReference>
<accession>A0ABW3LXC7</accession>
<evidence type="ECO:0000313" key="6">
    <source>
        <dbReference type="EMBL" id="MFD1042873.1"/>
    </source>
</evidence>
<dbReference type="SMART" id="SM00267">
    <property type="entry name" value="GGDEF"/>
    <property type="match status" value="1"/>
</dbReference>
<dbReference type="Pfam" id="PF08447">
    <property type="entry name" value="PAS_3"/>
    <property type="match status" value="1"/>
</dbReference>
<evidence type="ECO:0000259" key="5">
    <source>
        <dbReference type="PROSITE" id="PS50887"/>
    </source>
</evidence>
<dbReference type="PROSITE" id="PS50113">
    <property type="entry name" value="PAC"/>
    <property type="match status" value="1"/>
</dbReference>
<dbReference type="PANTHER" id="PTHR45138:SF9">
    <property type="entry name" value="DIGUANYLATE CYCLASE DGCM-RELATED"/>
    <property type="match status" value="1"/>
</dbReference>
<dbReference type="InterPro" id="IPR013655">
    <property type="entry name" value="PAS_fold_3"/>
</dbReference>
<feature type="domain" description="PAC" evidence="4">
    <location>
        <begin position="96"/>
        <end position="148"/>
    </location>
</feature>
<gene>
    <name evidence="6" type="ORF">ACFQ2N_11025</name>
</gene>
<dbReference type="InterPro" id="IPR050469">
    <property type="entry name" value="Diguanylate_Cyclase"/>
</dbReference>
<organism evidence="6 7">
    <name type="scientific">Pseudoxanthomonas kaohsiungensis</name>
    <dbReference type="NCBI Taxonomy" id="283923"/>
    <lineage>
        <taxon>Bacteria</taxon>
        <taxon>Pseudomonadati</taxon>
        <taxon>Pseudomonadota</taxon>
        <taxon>Gammaproteobacteria</taxon>
        <taxon>Lysobacterales</taxon>
        <taxon>Lysobacteraceae</taxon>
        <taxon>Pseudoxanthomonas</taxon>
    </lineage>
</organism>
<dbReference type="PANTHER" id="PTHR45138">
    <property type="entry name" value="REGULATORY COMPONENTS OF SENSORY TRANSDUCTION SYSTEM"/>
    <property type="match status" value="1"/>
</dbReference>
<evidence type="ECO:0000256" key="2">
    <source>
        <dbReference type="ARBA" id="ARBA00034247"/>
    </source>
</evidence>
<dbReference type="SMART" id="SM00086">
    <property type="entry name" value="PAC"/>
    <property type="match status" value="1"/>
</dbReference>
<proteinExistence type="predicted"/>
<feature type="domain" description="GGDEF" evidence="5">
    <location>
        <begin position="187"/>
        <end position="324"/>
    </location>
</feature>
<dbReference type="PROSITE" id="PS50112">
    <property type="entry name" value="PAS"/>
    <property type="match status" value="1"/>
</dbReference>
<dbReference type="NCBIfam" id="TIGR00229">
    <property type="entry name" value="sensory_box"/>
    <property type="match status" value="1"/>
</dbReference>
<evidence type="ECO:0000256" key="1">
    <source>
        <dbReference type="ARBA" id="ARBA00012528"/>
    </source>
</evidence>
<dbReference type="Gene3D" id="3.30.70.270">
    <property type="match status" value="1"/>
</dbReference>
<dbReference type="Pfam" id="PF00990">
    <property type="entry name" value="GGDEF"/>
    <property type="match status" value="1"/>
</dbReference>
<comment type="catalytic activity">
    <reaction evidence="2">
        <text>2 GTP = 3',3'-c-di-GMP + 2 diphosphate</text>
        <dbReference type="Rhea" id="RHEA:24898"/>
        <dbReference type="ChEBI" id="CHEBI:33019"/>
        <dbReference type="ChEBI" id="CHEBI:37565"/>
        <dbReference type="ChEBI" id="CHEBI:58805"/>
        <dbReference type="EC" id="2.7.7.65"/>
    </reaction>
</comment>
<dbReference type="CDD" id="cd01949">
    <property type="entry name" value="GGDEF"/>
    <property type="match status" value="1"/>
</dbReference>
<feature type="domain" description="PAS" evidence="3">
    <location>
        <begin position="21"/>
        <end position="82"/>
    </location>
</feature>
<dbReference type="SUPFAM" id="SSF55785">
    <property type="entry name" value="PYP-like sensor domain (PAS domain)"/>
    <property type="match status" value="1"/>
</dbReference>
<reference evidence="7" key="1">
    <citation type="journal article" date="2019" name="Int. J. Syst. Evol. Microbiol.">
        <title>The Global Catalogue of Microorganisms (GCM) 10K type strain sequencing project: providing services to taxonomists for standard genome sequencing and annotation.</title>
        <authorList>
            <consortium name="The Broad Institute Genomics Platform"/>
            <consortium name="The Broad Institute Genome Sequencing Center for Infectious Disease"/>
            <person name="Wu L."/>
            <person name="Ma J."/>
        </authorList>
    </citation>
    <scope>NUCLEOTIDE SEQUENCE [LARGE SCALE GENOMIC DNA]</scope>
    <source>
        <strain evidence="7">CCUG 55854</strain>
    </source>
</reference>
<dbReference type="NCBIfam" id="TIGR00254">
    <property type="entry name" value="GGDEF"/>
    <property type="match status" value="1"/>
</dbReference>
<dbReference type="InterPro" id="IPR035965">
    <property type="entry name" value="PAS-like_dom_sf"/>
</dbReference>
<dbReference type="CDD" id="cd00130">
    <property type="entry name" value="PAS"/>
    <property type="match status" value="1"/>
</dbReference>
<dbReference type="SUPFAM" id="SSF55073">
    <property type="entry name" value="Nucleotide cyclase"/>
    <property type="match status" value="1"/>
</dbReference>
<dbReference type="InterPro" id="IPR043128">
    <property type="entry name" value="Rev_trsase/Diguanyl_cyclase"/>
</dbReference>
<dbReference type="InterPro" id="IPR029787">
    <property type="entry name" value="Nucleotide_cyclase"/>
</dbReference>
<evidence type="ECO:0000313" key="7">
    <source>
        <dbReference type="Proteomes" id="UP001597033"/>
    </source>
</evidence>
<dbReference type="PROSITE" id="PS50887">
    <property type="entry name" value="GGDEF"/>
    <property type="match status" value="1"/>
</dbReference>
<sequence length="324" mass="35617">MSTRPEAVPARAGQPQPLPESADVYRTLLESTRAIPWKIDWASMRFAYIGPQIETLLGWSQDSWQTVDDWVSRMHPEDRDAVVGFCVSQSQAGVDHEADYRALTRDGGYVWIRDVVHVVRDASGEVDSLVGFMFDISERKQAEEERMRLHRELEQLSLTDGLTGIANRRMFDQRLETEWSASRRSGSPLSLVVLDLDHFKQFNDAHGHVAGDDCLRRVAALLRGVAQRPRDVVARFGGEEFILLLPDTDAAAALALARQCMERLAALGIPHGAPEAGPVVTASLGVGTATVASTGEASDFVAAVDARLYAAKRGGRNRIEVLAD</sequence>
<protein>
    <recommendedName>
        <fullName evidence="1">diguanylate cyclase</fullName>
        <ecNumber evidence="1">2.7.7.65</ecNumber>
    </recommendedName>
</protein>
<dbReference type="InterPro" id="IPR000700">
    <property type="entry name" value="PAS-assoc_C"/>
</dbReference>
<dbReference type="Gene3D" id="3.30.450.20">
    <property type="entry name" value="PAS domain"/>
    <property type="match status" value="1"/>
</dbReference>
<name>A0ABW3LXC7_9GAMM</name>
<dbReference type="InterPro" id="IPR000160">
    <property type="entry name" value="GGDEF_dom"/>
</dbReference>
<keyword evidence="7" id="KW-1185">Reference proteome</keyword>
<evidence type="ECO:0000259" key="4">
    <source>
        <dbReference type="PROSITE" id="PS50113"/>
    </source>
</evidence>
<dbReference type="EC" id="2.7.7.65" evidence="1"/>
<dbReference type="InterPro" id="IPR000014">
    <property type="entry name" value="PAS"/>
</dbReference>
<evidence type="ECO:0000259" key="3">
    <source>
        <dbReference type="PROSITE" id="PS50112"/>
    </source>
</evidence>
<dbReference type="RefSeq" id="WP_162375299.1">
    <property type="nucleotide sequence ID" value="NZ_JBHTKN010000007.1"/>
</dbReference>
<comment type="caution">
    <text evidence="6">The sequence shown here is derived from an EMBL/GenBank/DDBJ whole genome shotgun (WGS) entry which is preliminary data.</text>
</comment>
<dbReference type="Proteomes" id="UP001597033">
    <property type="component" value="Unassembled WGS sequence"/>
</dbReference>
<dbReference type="InterPro" id="IPR001610">
    <property type="entry name" value="PAC"/>
</dbReference>